<organism evidence="3 4">
    <name type="scientific">Neolewinella aurantiaca</name>
    <dbReference type="NCBI Taxonomy" id="2602767"/>
    <lineage>
        <taxon>Bacteria</taxon>
        <taxon>Pseudomonadati</taxon>
        <taxon>Bacteroidota</taxon>
        <taxon>Saprospiria</taxon>
        <taxon>Saprospirales</taxon>
        <taxon>Lewinellaceae</taxon>
        <taxon>Neolewinella</taxon>
    </lineage>
</organism>
<dbReference type="InterPro" id="IPR002931">
    <property type="entry name" value="Transglutaminase-like"/>
</dbReference>
<dbReference type="SUPFAM" id="SSF54001">
    <property type="entry name" value="Cysteine proteinases"/>
    <property type="match status" value="1"/>
</dbReference>
<reference evidence="3 4" key="1">
    <citation type="submission" date="2019-08" db="EMBL/GenBank/DDBJ databases">
        <title>Lewinella sp. strain SSH13 Genome sequencing and assembly.</title>
        <authorList>
            <person name="Kim I."/>
        </authorList>
    </citation>
    <scope>NUCLEOTIDE SEQUENCE [LARGE SCALE GENOMIC DNA]</scope>
    <source>
        <strain evidence="3 4">SSH13</strain>
    </source>
</reference>
<evidence type="ECO:0000259" key="1">
    <source>
        <dbReference type="Pfam" id="PF01841"/>
    </source>
</evidence>
<sequence>MVLIMGGVPYLDIEFSEKPILCIAHKLPIQTTVCLLKNSPFTTLFVCLLLFTGTLFAQKDEVKFGKIPDADREMMSHPTDSTAEAFVLHDLLSLEFVQNTDGAPMTKEYRHRRLKLFTAASFDRADIEIIYHRESDRVNTLKGVVHFPDGSSKKLSRSDFIRERYDEDYDICKFTFPGVREGAIIEYSYVKTDEYIVIPSRYFFQEDIPVRWAEYRAVIPPYFKYVSLSTAAKNYTINSVKTVNGNYGSQNLKHTGIRWVMKDLPAYSIQPYINNFSDYLPQVKLQLQTVHYPGQAPHNIFSDWQKTTEEIDDWIDFGKAYRNDINSNKVWKEVEPLLAGATTDQEKAKVLYDFVAGKISWDGNYRWTADLTPNKVFSNARGSSGEMSILLLALLRQANIEAKPLIVPLRNGGAPLEIYPLLNQFDHLMVLATLDGKDVLLDPNTILRPMGLPRIPALNHRAFVADPENPHWIDVSAPRAVKITQVNMSLDAEGMADVGLEANLKSYYGVTAREKLEEMENDNEFPILDEVIEAYPETELVNKEVDKGEDNSGPLNLKLNLKVPIAQAVDDYLYLQPVLFPVLDEGLDDVEQRLFPVDFAYPWQERYIASITIPEGYVVDELPASERIVSEDNTFVVTFASEDKGNGVIGVNFNVSVKQTVYPANEYAGLREMFRRVINCQEATIVLKKAE</sequence>
<dbReference type="InterPro" id="IPR024618">
    <property type="entry name" value="DUF3857"/>
</dbReference>
<evidence type="ECO:0000313" key="4">
    <source>
        <dbReference type="Proteomes" id="UP000321907"/>
    </source>
</evidence>
<keyword evidence="4" id="KW-1185">Reference proteome</keyword>
<dbReference type="Gene3D" id="2.60.120.1130">
    <property type="match status" value="1"/>
</dbReference>
<dbReference type="Proteomes" id="UP000321907">
    <property type="component" value="Unassembled WGS sequence"/>
</dbReference>
<dbReference type="AlphaFoldDB" id="A0A5C7FCG4"/>
<proteinExistence type="predicted"/>
<dbReference type="Pfam" id="PF01841">
    <property type="entry name" value="Transglut_core"/>
    <property type="match status" value="1"/>
</dbReference>
<protein>
    <submittedName>
        <fullName evidence="3">DUF3857 domain-containing protein</fullName>
    </submittedName>
</protein>
<dbReference type="Gene3D" id="3.10.620.30">
    <property type="match status" value="1"/>
</dbReference>
<dbReference type="Pfam" id="PF12969">
    <property type="entry name" value="DUF3857"/>
    <property type="match status" value="1"/>
</dbReference>
<dbReference type="Gene3D" id="2.60.40.3140">
    <property type="match status" value="1"/>
</dbReference>
<accession>A0A5C7FCG4</accession>
<feature type="domain" description="Transglutaminase-like" evidence="1">
    <location>
        <begin position="336"/>
        <end position="408"/>
    </location>
</feature>
<name>A0A5C7FCG4_9BACT</name>
<evidence type="ECO:0000313" key="3">
    <source>
        <dbReference type="EMBL" id="TXF87822.1"/>
    </source>
</evidence>
<dbReference type="OrthoDB" id="98874at2"/>
<comment type="caution">
    <text evidence="3">The sequence shown here is derived from an EMBL/GenBank/DDBJ whole genome shotgun (WGS) entry which is preliminary data.</text>
</comment>
<gene>
    <name evidence="3" type="ORF">FUA23_17335</name>
</gene>
<feature type="domain" description="DUF3857" evidence="2">
    <location>
        <begin position="107"/>
        <end position="267"/>
    </location>
</feature>
<evidence type="ECO:0000259" key="2">
    <source>
        <dbReference type="Pfam" id="PF12969"/>
    </source>
</evidence>
<dbReference type="InterPro" id="IPR038765">
    <property type="entry name" value="Papain-like_cys_pep_sf"/>
</dbReference>
<dbReference type="EMBL" id="VOXD01000031">
    <property type="protein sequence ID" value="TXF87822.1"/>
    <property type="molecule type" value="Genomic_DNA"/>
</dbReference>